<evidence type="ECO:0000256" key="2">
    <source>
        <dbReference type="ARBA" id="ARBA00022475"/>
    </source>
</evidence>
<keyword evidence="4 7" id="KW-1133">Transmembrane helix</keyword>
<keyword evidence="5 7" id="KW-0472">Membrane</keyword>
<gene>
    <name evidence="8" type="ORF">FHP08_13820</name>
</gene>
<evidence type="ECO:0000313" key="8">
    <source>
        <dbReference type="EMBL" id="TXL64805.1"/>
    </source>
</evidence>
<dbReference type="RefSeq" id="WP_147705054.1">
    <property type="nucleotide sequence ID" value="NZ_VDUY01000005.1"/>
</dbReference>
<feature type="transmembrane region" description="Helical" evidence="7">
    <location>
        <begin position="62"/>
        <end position="82"/>
    </location>
</feature>
<keyword evidence="9" id="KW-1185">Reference proteome</keyword>
<dbReference type="AlphaFoldDB" id="A0A5C8NUG0"/>
<dbReference type="InterPro" id="IPR005598">
    <property type="entry name" value="ATP_synth_I"/>
</dbReference>
<protein>
    <submittedName>
        <fullName evidence="8">ATP synthase subunit I</fullName>
    </submittedName>
</protein>
<comment type="subcellular location">
    <subcellularLocation>
        <location evidence="1">Cell membrane</location>
        <topology evidence="1">Multi-pass membrane protein</topology>
    </subcellularLocation>
</comment>
<accession>A0A5C8NUG0</accession>
<evidence type="ECO:0000313" key="9">
    <source>
        <dbReference type="Proteomes" id="UP000321548"/>
    </source>
</evidence>
<evidence type="ECO:0000256" key="3">
    <source>
        <dbReference type="ARBA" id="ARBA00022692"/>
    </source>
</evidence>
<evidence type="ECO:0000256" key="5">
    <source>
        <dbReference type="ARBA" id="ARBA00023136"/>
    </source>
</evidence>
<feature type="compositionally biased region" description="Polar residues" evidence="6">
    <location>
        <begin position="127"/>
        <end position="140"/>
    </location>
</feature>
<dbReference type="OrthoDB" id="9181271at2"/>
<reference evidence="8 9" key="1">
    <citation type="submission" date="2019-06" db="EMBL/GenBank/DDBJ databases">
        <title>Quisquiliibacterium sp. nov., isolated from a maize field.</title>
        <authorList>
            <person name="Lin S.-Y."/>
            <person name="Tsai C.-F."/>
            <person name="Young C.-C."/>
        </authorList>
    </citation>
    <scope>NUCLEOTIDE SEQUENCE [LARGE SCALE GENOMIC DNA]</scope>
    <source>
        <strain evidence="8 9">CC-CFT501</strain>
    </source>
</reference>
<dbReference type="GO" id="GO:0005886">
    <property type="term" value="C:plasma membrane"/>
    <property type="evidence" value="ECO:0007669"/>
    <property type="project" value="UniProtKB-SubCell"/>
</dbReference>
<name>A0A5C8NUG0_9BURK</name>
<comment type="caution">
    <text evidence="8">The sequence shown here is derived from an EMBL/GenBank/DDBJ whole genome shotgun (WGS) entry which is preliminary data.</text>
</comment>
<evidence type="ECO:0000256" key="4">
    <source>
        <dbReference type="ARBA" id="ARBA00022989"/>
    </source>
</evidence>
<keyword evidence="2" id="KW-1003">Cell membrane</keyword>
<evidence type="ECO:0000256" key="1">
    <source>
        <dbReference type="ARBA" id="ARBA00004651"/>
    </source>
</evidence>
<dbReference type="Pfam" id="PF03899">
    <property type="entry name" value="ATP-synt_I"/>
    <property type="match status" value="1"/>
</dbReference>
<proteinExistence type="predicted"/>
<dbReference type="Proteomes" id="UP000321548">
    <property type="component" value="Unassembled WGS sequence"/>
</dbReference>
<feature type="region of interest" description="Disordered" evidence="6">
    <location>
        <begin position="116"/>
        <end position="140"/>
    </location>
</feature>
<evidence type="ECO:0000256" key="6">
    <source>
        <dbReference type="SAM" id="MobiDB-lite"/>
    </source>
</evidence>
<feature type="transmembrane region" description="Helical" evidence="7">
    <location>
        <begin position="30"/>
        <end position="50"/>
    </location>
</feature>
<organism evidence="8 9">
    <name type="scientific">Zeimonas arvi</name>
    <dbReference type="NCBI Taxonomy" id="2498847"/>
    <lineage>
        <taxon>Bacteria</taxon>
        <taxon>Pseudomonadati</taxon>
        <taxon>Pseudomonadota</taxon>
        <taxon>Betaproteobacteria</taxon>
        <taxon>Burkholderiales</taxon>
        <taxon>Burkholderiaceae</taxon>
        <taxon>Zeimonas</taxon>
    </lineage>
</organism>
<feature type="transmembrane region" description="Helical" evidence="7">
    <location>
        <begin position="94"/>
        <end position="112"/>
    </location>
</feature>
<dbReference type="EMBL" id="VDUY01000005">
    <property type="protein sequence ID" value="TXL64805.1"/>
    <property type="molecule type" value="Genomic_DNA"/>
</dbReference>
<sequence>MFTAVGLQVVVVAVLALVAGGVWGMEVALSLVFGGAAAIVPNALFALRLATNRGRSSESYPVVFFLGEIVKIGLTVALLVWAATSLPQLQWPPLLAGLIAALKAPFLLPLVVRGKPAEGAADGSGKGQESNPTQPGLNRQ</sequence>
<keyword evidence="3 7" id="KW-0812">Transmembrane</keyword>
<evidence type="ECO:0000256" key="7">
    <source>
        <dbReference type="SAM" id="Phobius"/>
    </source>
</evidence>